<keyword evidence="2" id="KW-0813">Transport</keyword>
<evidence type="ECO:0000256" key="2">
    <source>
        <dbReference type="ARBA" id="ARBA00022448"/>
    </source>
</evidence>
<dbReference type="Proteomes" id="UP000808146">
    <property type="component" value="Unassembled WGS sequence"/>
</dbReference>
<dbReference type="EMBL" id="JADKBR010000003">
    <property type="protein sequence ID" value="MBK8889602.1"/>
    <property type="molecule type" value="Genomic_DNA"/>
</dbReference>
<dbReference type="GO" id="GO:0016020">
    <property type="term" value="C:membrane"/>
    <property type="evidence" value="ECO:0007669"/>
    <property type="project" value="UniProtKB-SubCell"/>
</dbReference>
<reference evidence="7" key="1">
    <citation type="submission" date="2020-10" db="EMBL/GenBank/DDBJ databases">
        <title>Connecting structure to function with the recovery of over 1000 high-quality activated sludge metagenome-assembled genomes encoding full-length rRNA genes using long-read sequencing.</title>
        <authorList>
            <person name="Singleton C.M."/>
            <person name="Petriglieri F."/>
            <person name="Kristensen J.M."/>
            <person name="Kirkegaard R.H."/>
            <person name="Michaelsen T.Y."/>
            <person name="Andersen M.H."/>
            <person name="Karst S.M."/>
            <person name="Dueholm M.S."/>
            <person name="Nielsen P.H."/>
            <person name="Albertsen M."/>
        </authorList>
    </citation>
    <scope>NUCLEOTIDE SEQUENCE</scope>
    <source>
        <strain evidence="7">OdNE_18-Q3-R46-58_BAT3C.305</strain>
    </source>
</reference>
<keyword evidence="4 6" id="KW-1133">Transmembrane helix</keyword>
<feature type="transmembrane region" description="Helical" evidence="6">
    <location>
        <begin position="48"/>
        <end position="71"/>
    </location>
</feature>
<dbReference type="InterPro" id="IPR001204">
    <property type="entry name" value="Phos_transporter"/>
</dbReference>
<evidence type="ECO:0000256" key="6">
    <source>
        <dbReference type="SAM" id="Phobius"/>
    </source>
</evidence>
<sequence>MEALNMSIWTLGLLIFIALAFDFMNGFHDGANSISTIVATGALTPKQAVLFAAFFNFAALFIFQLKVAATIGKGTVDPSFVDYYVIFGALIGALAWNIITWYYGIPSSSSHALVGGLVGATCAKSMSGAPIVWSGFGKILAFIIISPLVGFIIGALLMILTAWIFRKHTPHEASKWFRSGQLLAAALYSLGHGGNDAQKTIGIIWLLLITAGVATKDVATLPMWVVYSCYFAIAWGTYLGGWRIVKTMGSKITKLNSVSGSCASMGGAIALGLATFAGIPVSTTHTITGSIVGVGAASDVKAVRWAVTANLMVAWIVTIPASGLIAGIFWYIGTKFL</sequence>
<comment type="caution">
    <text evidence="7">The sequence shown here is derived from an EMBL/GenBank/DDBJ whole genome shotgun (WGS) entry which is preliminary data.</text>
</comment>
<keyword evidence="3 6" id="KW-0812">Transmembrane</keyword>
<feature type="transmembrane region" description="Helical" evidence="6">
    <location>
        <begin position="83"/>
        <end position="105"/>
    </location>
</feature>
<gene>
    <name evidence="7" type="ORF">IPN75_04015</name>
</gene>
<feature type="transmembrane region" description="Helical" evidence="6">
    <location>
        <begin position="139"/>
        <end position="165"/>
    </location>
</feature>
<comment type="subcellular location">
    <subcellularLocation>
        <location evidence="1">Membrane</location>
        <topology evidence="1">Multi-pass membrane protein</topology>
    </subcellularLocation>
</comment>
<feature type="transmembrane region" description="Helical" evidence="6">
    <location>
        <begin position="112"/>
        <end position="133"/>
    </location>
</feature>
<evidence type="ECO:0000256" key="3">
    <source>
        <dbReference type="ARBA" id="ARBA00022692"/>
    </source>
</evidence>
<evidence type="ECO:0000256" key="5">
    <source>
        <dbReference type="ARBA" id="ARBA00023136"/>
    </source>
</evidence>
<evidence type="ECO:0000313" key="8">
    <source>
        <dbReference type="Proteomes" id="UP000808146"/>
    </source>
</evidence>
<evidence type="ECO:0000313" key="7">
    <source>
        <dbReference type="EMBL" id="MBK8889602.1"/>
    </source>
</evidence>
<feature type="transmembrane region" description="Helical" evidence="6">
    <location>
        <begin position="257"/>
        <end position="279"/>
    </location>
</feature>
<protein>
    <submittedName>
        <fullName evidence="7">Inorganic phosphate transporter</fullName>
    </submittedName>
</protein>
<dbReference type="Pfam" id="PF01384">
    <property type="entry name" value="PHO4"/>
    <property type="match status" value="1"/>
</dbReference>
<organism evidence="7 8">
    <name type="scientific">Candidatus Dechloromonas phosphorivorans</name>
    <dbReference type="NCBI Taxonomy" id="2899244"/>
    <lineage>
        <taxon>Bacteria</taxon>
        <taxon>Pseudomonadati</taxon>
        <taxon>Pseudomonadota</taxon>
        <taxon>Betaproteobacteria</taxon>
        <taxon>Rhodocyclales</taxon>
        <taxon>Azonexaceae</taxon>
        <taxon>Dechloromonas</taxon>
    </lineage>
</organism>
<name>A0A9D7LSH3_9RHOO</name>
<keyword evidence="5 6" id="KW-0472">Membrane</keyword>
<dbReference type="GO" id="GO:0035435">
    <property type="term" value="P:phosphate ion transmembrane transport"/>
    <property type="evidence" value="ECO:0007669"/>
    <property type="project" value="TreeGrafter"/>
</dbReference>
<evidence type="ECO:0000256" key="1">
    <source>
        <dbReference type="ARBA" id="ARBA00004141"/>
    </source>
</evidence>
<dbReference type="GO" id="GO:0005315">
    <property type="term" value="F:phosphate transmembrane transporter activity"/>
    <property type="evidence" value="ECO:0007669"/>
    <property type="project" value="InterPro"/>
</dbReference>
<dbReference type="SMR" id="A0A9D7LSH3"/>
<dbReference type="PANTHER" id="PTHR11101">
    <property type="entry name" value="PHOSPHATE TRANSPORTER"/>
    <property type="match status" value="1"/>
</dbReference>
<accession>A0A9D7LSH3</accession>
<proteinExistence type="predicted"/>
<dbReference type="PANTHER" id="PTHR11101:SF80">
    <property type="entry name" value="PHOSPHATE TRANSPORTER"/>
    <property type="match status" value="1"/>
</dbReference>
<evidence type="ECO:0000256" key="4">
    <source>
        <dbReference type="ARBA" id="ARBA00022989"/>
    </source>
</evidence>
<dbReference type="AlphaFoldDB" id="A0A9D7LSH3"/>
<feature type="transmembrane region" description="Helical" evidence="6">
    <location>
        <begin position="224"/>
        <end position="245"/>
    </location>
</feature>
<feature type="transmembrane region" description="Helical" evidence="6">
    <location>
        <begin position="6"/>
        <end position="27"/>
    </location>
</feature>
<feature type="transmembrane region" description="Helical" evidence="6">
    <location>
        <begin position="312"/>
        <end position="332"/>
    </location>
</feature>